<feature type="transmembrane region" description="Helical" evidence="2">
    <location>
        <begin position="262"/>
        <end position="283"/>
    </location>
</feature>
<sequence>MRGLNRLHVGLALSILLFLALGYWLVKPKLPDQPPYLSFSADIDGTKAWKELLSTKQKAIKEWRLNWKNLPNGEAMLLVALQPSGVTKADRDELLDWVRKGNDVVLFDRNPEGWKLWGTELAGEIGKDSTKDSTKNSTKNSTKDSTNSTKESASVSTIRVSPDYTSAEGLLTGRVDTPYRIKPGGNGRVLFEDEHGVLASRIEEGSGSITVVLTPNWMQNGTIDQESHFELVWPLFAKSWDAVWVDETHHGFGTKPGLLAVYPAWLVLASVQLGLALLLWLWLRGKRFGPVHTPRAWTVRRGDEGVHAVAAWYERLGYQHEALAHQQLFLRQLLHQRWGLSPSASALQAAEAARGRMSEAQAAQLARLLEEPPASGGSEGPRAAKQRGVSTQAFVQRTREMGEMIAYLEKE</sequence>
<proteinExistence type="predicted"/>
<accession>A0ABX1Y0E6</accession>
<dbReference type="EMBL" id="WHOA01000127">
    <property type="protein sequence ID" value="NOU73591.1"/>
    <property type="molecule type" value="Genomic_DNA"/>
</dbReference>
<reference evidence="4 5" key="1">
    <citation type="submission" date="2019-10" db="EMBL/GenBank/DDBJ databases">
        <title>Description of Paenibacillus terrestris sp. nov.</title>
        <authorList>
            <person name="Carlier A."/>
            <person name="Qi S."/>
        </authorList>
    </citation>
    <scope>NUCLEOTIDE SEQUENCE [LARGE SCALE GENOMIC DNA]</scope>
    <source>
        <strain evidence="4 5">LMG 31458</strain>
    </source>
</reference>
<feature type="domain" description="DUF4350" evidence="3">
    <location>
        <begin position="38"/>
        <end position="235"/>
    </location>
</feature>
<keyword evidence="2" id="KW-0812">Transmembrane</keyword>
<protein>
    <submittedName>
        <fullName evidence="4">DUF4350 domain-containing protein</fullName>
    </submittedName>
</protein>
<evidence type="ECO:0000256" key="1">
    <source>
        <dbReference type="SAM" id="MobiDB-lite"/>
    </source>
</evidence>
<feature type="compositionally biased region" description="Low complexity" evidence="1">
    <location>
        <begin position="135"/>
        <end position="150"/>
    </location>
</feature>
<keyword evidence="2" id="KW-0472">Membrane</keyword>
<organism evidence="4 5">
    <name type="scientific">Paenibacillus phytorum</name>
    <dbReference type="NCBI Taxonomy" id="2654977"/>
    <lineage>
        <taxon>Bacteria</taxon>
        <taxon>Bacillati</taxon>
        <taxon>Bacillota</taxon>
        <taxon>Bacilli</taxon>
        <taxon>Bacillales</taxon>
        <taxon>Paenibacillaceae</taxon>
        <taxon>Paenibacillus</taxon>
    </lineage>
</organism>
<feature type="compositionally biased region" description="Basic and acidic residues" evidence="1">
    <location>
        <begin position="125"/>
        <end position="134"/>
    </location>
</feature>
<evidence type="ECO:0000259" key="3">
    <source>
        <dbReference type="Pfam" id="PF14258"/>
    </source>
</evidence>
<name>A0ABX1Y0E6_9BACL</name>
<evidence type="ECO:0000313" key="4">
    <source>
        <dbReference type="EMBL" id="NOU73591.1"/>
    </source>
</evidence>
<feature type="region of interest" description="Disordered" evidence="1">
    <location>
        <begin position="371"/>
        <end position="393"/>
    </location>
</feature>
<evidence type="ECO:0000256" key="2">
    <source>
        <dbReference type="SAM" id="Phobius"/>
    </source>
</evidence>
<evidence type="ECO:0000313" key="5">
    <source>
        <dbReference type="Proteomes" id="UP000616779"/>
    </source>
</evidence>
<gene>
    <name evidence="4" type="ORF">GC098_19555</name>
</gene>
<feature type="region of interest" description="Disordered" evidence="1">
    <location>
        <begin position="125"/>
        <end position="157"/>
    </location>
</feature>
<keyword evidence="2" id="KW-1133">Transmembrane helix</keyword>
<dbReference type="Pfam" id="PF14258">
    <property type="entry name" value="DUF4350"/>
    <property type="match status" value="1"/>
</dbReference>
<dbReference type="RefSeq" id="WP_171645004.1">
    <property type="nucleotide sequence ID" value="NZ_WHOA01000127.1"/>
</dbReference>
<dbReference type="Proteomes" id="UP000616779">
    <property type="component" value="Unassembled WGS sequence"/>
</dbReference>
<dbReference type="InterPro" id="IPR025646">
    <property type="entry name" value="DUF4350"/>
</dbReference>
<comment type="caution">
    <text evidence="4">The sequence shown here is derived from an EMBL/GenBank/DDBJ whole genome shotgun (WGS) entry which is preliminary data.</text>
</comment>
<keyword evidence="5" id="KW-1185">Reference proteome</keyword>